<feature type="domain" description="DUF202" evidence="6">
    <location>
        <begin position="19"/>
        <end position="82"/>
    </location>
</feature>
<evidence type="ECO:0000256" key="5">
    <source>
        <dbReference type="SAM" id="Phobius"/>
    </source>
</evidence>
<evidence type="ECO:0000313" key="8">
    <source>
        <dbReference type="Proteomes" id="UP000297608"/>
    </source>
</evidence>
<name>A0ABY2IBL7_9MICO</name>
<proteinExistence type="predicted"/>
<evidence type="ECO:0000259" key="6">
    <source>
        <dbReference type="Pfam" id="PF02656"/>
    </source>
</evidence>
<dbReference type="Pfam" id="PF02656">
    <property type="entry name" value="DUF202"/>
    <property type="match status" value="1"/>
</dbReference>
<evidence type="ECO:0000313" key="7">
    <source>
        <dbReference type="EMBL" id="TFB84081.1"/>
    </source>
</evidence>
<feature type="transmembrane region" description="Helical" evidence="5">
    <location>
        <begin position="96"/>
        <end position="123"/>
    </location>
</feature>
<feature type="transmembrane region" description="Helical" evidence="5">
    <location>
        <begin position="52"/>
        <end position="75"/>
    </location>
</feature>
<organism evidence="7 8">
    <name type="scientific">Cryobacterium algoricola</name>
    <dbReference type="NCBI Taxonomy" id="1259183"/>
    <lineage>
        <taxon>Bacteria</taxon>
        <taxon>Bacillati</taxon>
        <taxon>Actinomycetota</taxon>
        <taxon>Actinomycetes</taxon>
        <taxon>Micrococcales</taxon>
        <taxon>Microbacteriaceae</taxon>
        <taxon>Cryobacterium</taxon>
    </lineage>
</organism>
<keyword evidence="3 5" id="KW-1133">Transmembrane helix</keyword>
<accession>A0ABY2IBL7</accession>
<keyword evidence="2 5" id="KW-0812">Transmembrane</keyword>
<dbReference type="InterPro" id="IPR003807">
    <property type="entry name" value="DUF202"/>
</dbReference>
<evidence type="ECO:0000256" key="3">
    <source>
        <dbReference type="ARBA" id="ARBA00022989"/>
    </source>
</evidence>
<comment type="subcellular location">
    <subcellularLocation>
        <location evidence="1">Endomembrane system</location>
        <topology evidence="1">Multi-pass membrane protein</topology>
    </subcellularLocation>
</comment>
<evidence type="ECO:0000256" key="2">
    <source>
        <dbReference type="ARBA" id="ARBA00022692"/>
    </source>
</evidence>
<comment type="caution">
    <text evidence="7">The sequence shown here is derived from an EMBL/GenBank/DDBJ whole genome shotgun (WGS) entry which is preliminary data.</text>
</comment>
<protein>
    <submittedName>
        <fullName evidence="7">DUF202 domain-containing protein</fullName>
    </submittedName>
</protein>
<keyword evidence="8" id="KW-1185">Reference proteome</keyword>
<gene>
    <name evidence="7" type="ORF">E3O44_16495</name>
</gene>
<evidence type="ECO:0000256" key="1">
    <source>
        <dbReference type="ARBA" id="ARBA00004127"/>
    </source>
</evidence>
<dbReference type="EMBL" id="SOFG01000023">
    <property type="protein sequence ID" value="TFB84081.1"/>
    <property type="molecule type" value="Genomic_DNA"/>
</dbReference>
<keyword evidence="4 5" id="KW-0472">Membrane</keyword>
<dbReference type="Proteomes" id="UP000297608">
    <property type="component" value="Unassembled WGS sequence"/>
</dbReference>
<reference evidence="7 8" key="1">
    <citation type="submission" date="2019-03" db="EMBL/GenBank/DDBJ databases">
        <title>Genomics of glacier-inhabiting Cryobacterium strains.</title>
        <authorList>
            <person name="Liu Q."/>
            <person name="Xin Y.-H."/>
        </authorList>
    </citation>
    <scope>NUCLEOTIDE SEQUENCE [LARGE SCALE GENOMIC DNA]</scope>
    <source>
        <strain evidence="7 8">MDB2-B</strain>
    </source>
</reference>
<sequence length="125" mass="12780">MPVGGVVTETPDAAERPFDPGLQPERTLLAWQRTVLALAVAVAAGVRFAAPLVGAAAVILGAVGLSLTLAAYIGVRYRYRRMHAELRDSEALASRGAWPFAALAAATGALGVLAVLCVVGLGVTT</sequence>
<evidence type="ECO:0000256" key="4">
    <source>
        <dbReference type="ARBA" id="ARBA00023136"/>
    </source>
</evidence>